<comment type="caution">
    <text evidence="2">The sequence shown here is derived from an EMBL/GenBank/DDBJ whole genome shotgun (WGS) entry which is preliminary data.</text>
</comment>
<evidence type="ECO:0000256" key="1">
    <source>
        <dbReference type="SAM" id="MobiDB-lite"/>
    </source>
</evidence>
<gene>
    <name evidence="2" type="ORF">CEXT_733641</name>
</gene>
<keyword evidence="3" id="KW-1185">Reference proteome</keyword>
<proteinExistence type="predicted"/>
<feature type="region of interest" description="Disordered" evidence="1">
    <location>
        <begin position="84"/>
        <end position="122"/>
    </location>
</feature>
<accession>A0AAV4U1R7</accession>
<sequence>MEEGKTFAFYEKSFVFSFCTSPDVKANHNRLISPMIDGTWNGAREKELFMGGKNGMTNKSGRRLEKFLKVALHFVFFAQQSLDGKSEPPLISVSLSDRDKNEETPPSMKAEDENKEQEGCFW</sequence>
<organism evidence="2 3">
    <name type="scientific">Caerostris extrusa</name>
    <name type="common">Bark spider</name>
    <name type="synonym">Caerostris bankana</name>
    <dbReference type="NCBI Taxonomy" id="172846"/>
    <lineage>
        <taxon>Eukaryota</taxon>
        <taxon>Metazoa</taxon>
        <taxon>Ecdysozoa</taxon>
        <taxon>Arthropoda</taxon>
        <taxon>Chelicerata</taxon>
        <taxon>Arachnida</taxon>
        <taxon>Araneae</taxon>
        <taxon>Araneomorphae</taxon>
        <taxon>Entelegynae</taxon>
        <taxon>Araneoidea</taxon>
        <taxon>Araneidae</taxon>
        <taxon>Caerostris</taxon>
    </lineage>
</organism>
<dbReference type="AlphaFoldDB" id="A0AAV4U1R7"/>
<protein>
    <submittedName>
        <fullName evidence="2">Uncharacterized protein</fullName>
    </submittedName>
</protein>
<reference evidence="2 3" key="1">
    <citation type="submission" date="2021-06" db="EMBL/GenBank/DDBJ databases">
        <title>Caerostris extrusa draft genome.</title>
        <authorList>
            <person name="Kono N."/>
            <person name="Arakawa K."/>
        </authorList>
    </citation>
    <scope>NUCLEOTIDE SEQUENCE [LARGE SCALE GENOMIC DNA]</scope>
</reference>
<feature type="compositionally biased region" description="Basic and acidic residues" evidence="1">
    <location>
        <begin position="96"/>
        <end position="122"/>
    </location>
</feature>
<dbReference type="EMBL" id="BPLR01012136">
    <property type="protein sequence ID" value="GIY51654.1"/>
    <property type="molecule type" value="Genomic_DNA"/>
</dbReference>
<dbReference type="Proteomes" id="UP001054945">
    <property type="component" value="Unassembled WGS sequence"/>
</dbReference>
<evidence type="ECO:0000313" key="2">
    <source>
        <dbReference type="EMBL" id="GIY51654.1"/>
    </source>
</evidence>
<evidence type="ECO:0000313" key="3">
    <source>
        <dbReference type="Proteomes" id="UP001054945"/>
    </source>
</evidence>
<name>A0AAV4U1R7_CAEEX</name>